<comment type="similarity">
    <text evidence="2">Belongs to the thioredoxin family.</text>
</comment>
<evidence type="ECO:0000256" key="6">
    <source>
        <dbReference type="ARBA" id="ARBA00023284"/>
    </source>
</evidence>
<name>A0A7G1IDU7_MYCKA</name>
<protein>
    <recommendedName>
        <fullName evidence="7">Thioredoxin</fullName>
    </recommendedName>
</protein>
<dbReference type="GO" id="GO:0015035">
    <property type="term" value="F:protein-disulfide reductase activity"/>
    <property type="evidence" value="ECO:0007669"/>
    <property type="project" value="UniProtKB-UniRule"/>
</dbReference>
<sequence>MATRELTAQNFKQTVYGNDNVLVYIWAPLCPPCAVLTPTYEGSSDKHPDIVHGKINFETEQELVSIAGVTLLPTLMAFKKASWCSSRPVSPTPPSWTTWCGSSGPTGSTCRHGSRGCSEFGGTNPPARGVRPVMATKDLTAAQFNETVNDNDMVLVDFWASWCGPCRSFAPTFQASSEKHPDVVYAKVNTEEEQELAAAAQIRSIPTLMAFKKGQLLFNQPGALPRRPWKTWYSSSRPMKSPRPSIIRRR</sequence>
<dbReference type="InterPro" id="IPR005746">
    <property type="entry name" value="Thioredoxin"/>
</dbReference>
<comment type="function">
    <text evidence="1">Participates in various redox reactions through the reversible oxidation of its active center dithiol to a disulfide and catalyzes dithiol-disulfide exchange reactions.</text>
</comment>
<evidence type="ECO:0000313" key="10">
    <source>
        <dbReference type="Proteomes" id="UP000516380"/>
    </source>
</evidence>
<dbReference type="SUPFAM" id="SSF52833">
    <property type="entry name" value="Thioredoxin-like"/>
    <property type="match status" value="2"/>
</dbReference>
<accession>A0A7G1IDU7</accession>
<dbReference type="NCBIfam" id="TIGR01068">
    <property type="entry name" value="thioredoxin"/>
    <property type="match status" value="1"/>
</dbReference>
<keyword evidence="5" id="KW-1015">Disulfide bond</keyword>
<dbReference type="PROSITE" id="PS51352">
    <property type="entry name" value="THIOREDOXIN_2"/>
    <property type="match status" value="1"/>
</dbReference>
<feature type="domain" description="Thioredoxin" evidence="8">
    <location>
        <begin position="125"/>
        <end position="238"/>
    </location>
</feature>
<dbReference type="PROSITE" id="PS00194">
    <property type="entry name" value="THIOREDOXIN_1"/>
    <property type="match status" value="1"/>
</dbReference>
<evidence type="ECO:0000256" key="5">
    <source>
        <dbReference type="ARBA" id="ARBA00023157"/>
    </source>
</evidence>
<dbReference type="Proteomes" id="UP000516380">
    <property type="component" value="Chromosome"/>
</dbReference>
<dbReference type="InterPro" id="IPR017937">
    <property type="entry name" value="Thioredoxin_CS"/>
</dbReference>
<evidence type="ECO:0000313" key="9">
    <source>
        <dbReference type="EMBL" id="BCI88970.1"/>
    </source>
</evidence>
<evidence type="ECO:0000256" key="2">
    <source>
        <dbReference type="ARBA" id="ARBA00008987"/>
    </source>
</evidence>
<dbReference type="PANTHER" id="PTHR45663:SF40">
    <property type="entry name" value="THIOREDOXIN 2"/>
    <property type="match status" value="1"/>
</dbReference>
<keyword evidence="4" id="KW-0249">Electron transport</keyword>
<evidence type="ECO:0000256" key="3">
    <source>
        <dbReference type="ARBA" id="ARBA00022448"/>
    </source>
</evidence>
<keyword evidence="10" id="KW-1185">Reference proteome</keyword>
<keyword evidence="3" id="KW-0813">Transport</keyword>
<dbReference type="InterPro" id="IPR036249">
    <property type="entry name" value="Thioredoxin-like_sf"/>
</dbReference>
<evidence type="ECO:0000256" key="7">
    <source>
        <dbReference type="NCBIfam" id="TIGR01068"/>
    </source>
</evidence>
<evidence type="ECO:0000256" key="1">
    <source>
        <dbReference type="ARBA" id="ARBA00003318"/>
    </source>
</evidence>
<dbReference type="AlphaFoldDB" id="A0A7G1IDU7"/>
<dbReference type="GO" id="GO:0005829">
    <property type="term" value="C:cytosol"/>
    <property type="evidence" value="ECO:0007669"/>
    <property type="project" value="TreeGrafter"/>
</dbReference>
<dbReference type="Pfam" id="PF00085">
    <property type="entry name" value="Thioredoxin"/>
    <property type="match status" value="2"/>
</dbReference>
<dbReference type="PANTHER" id="PTHR45663">
    <property type="entry name" value="GEO12009P1"/>
    <property type="match status" value="1"/>
</dbReference>
<dbReference type="Gene3D" id="3.40.30.10">
    <property type="entry name" value="Glutaredoxin"/>
    <property type="match status" value="2"/>
</dbReference>
<reference evidence="9 10" key="1">
    <citation type="submission" date="2020-07" db="EMBL/GenBank/DDBJ databases">
        <title>Mycobacterium kansasii (former subtype) with zoonotic potential isolated from diseased indoor pet cat, Japan.</title>
        <authorList>
            <person name="Fukano H."/>
            <person name="Terazono T."/>
            <person name="Hoshino Y."/>
        </authorList>
    </citation>
    <scope>NUCLEOTIDE SEQUENCE [LARGE SCALE GENOMIC DNA]</scope>
    <source>
        <strain evidence="9 10">Kuro-I</strain>
    </source>
</reference>
<evidence type="ECO:0000259" key="8">
    <source>
        <dbReference type="PROSITE" id="PS51352"/>
    </source>
</evidence>
<dbReference type="CDD" id="cd02947">
    <property type="entry name" value="TRX_family"/>
    <property type="match status" value="2"/>
</dbReference>
<gene>
    <name evidence="9" type="ORF">NIIDMKKI_41760</name>
</gene>
<dbReference type="EMBL" id="AP023343">
    <property type="protein sequence ID" value="BCI88970.1"/>
    <property type="molecule type" value="Genomic_DNA"/>
</dbReference>
<evidence type="ECO:0000256" key="4">
    <source>
        <dbReference type="ARBA" id="ARBA00022982"/>
    </source>
</evidence>
<dbReference type="PRINTS" id="PR00421">
    <property type="entry name" value="THIOREDOXIN"/>
</dbReference>
<proteinExistence type="inferred from homology"/>
<keyword evidence="6" id="KW-0676">Redox-active center</keyword>
<organism evidence="9 10">
    <name type="scientific">Mycobacterium kansasii</name>
    <dbReference type="NCBI Taxonomy" id="1768"/>
    <lineage>
        <taxon>Bacteria</taxon>
        <taxon>Bacillati</taxon>
        <taxon>Actinomycetota</taxon>
        <taxon>Actinomycetes</taxon>
        <taxon>Mycobacteriales</taxon>
        <taxon>Mycobacteriaceae</taxon>
        <taxon>Mycobacterium</taxon>
    </lineage>
</organism>
<dbReference type="InterPro" id="IPR013766">
    <property type="entry name" value="Thioredoxin_domain"/>
</dbReference>